<dbReference type="EMBL" id="VIFM01000284">
    <property type="protein sequence ID" value="TQF10063.1"/>
    <property type="molecule type" value="Genomic_DNA"/>
</dbReference>
<dbReference type="RefSeq" id="WP_141648135.1">
    <property type="nucleotide sequence ID" value="NZ_VIFM01000284.1"/>
</dbReference>
<dbReference type="Proteomes" id="UP000315369">
    <property type="component" value="Unassembled WGS sequence"/>
</dbReference>
<comment type="caution">
    <text evidence="2">The sequence shown here is derived from an EMBL/GenBank/DDBJ whole genome shotgun (WGS) entry which is preliminary data.</text>
</comment>
<organism evidence="2 3">
    <name type="scientific">Myxococcus llanfairpwllgwyngyllgogerychwyrndrobwllllantysiliogogogochensis</name>
    <dbReference type="NCBI Taxonomy" id="2590453"/>
    <lineage>
        <taxon>Bacteria</taxon>
        <taxon>Pseudomonadati</taxon>
        <taxon>Myxococcota</taxon>
        <taxon>Myxococcia</taxon>
        <taxon>Myxococcales</taxon>
        <taxon>Cystobacterineae</taxon>
        <taxon>Myxococcaceae</taxon>
        <taxon>Myxococcus</taxon>
    </lineage>
</organism>
<keyword evidence="3" id="KW-1185">Reference proteome</keyword>
<accession>A0A540WM07</accession>
<reference evidence="2 3" key="1">
    <citation type="submission" date="2019-06" db="EMBL/GenBank/DDBJ databases">
        <authorList>
            <person name="Livingstone P."/>
            <person name="Whitworth D."/>
        </authorList>
    </citation>
    <scope>NUCLEOTIDE SEQUENCE [LARGE SCALE GENOMIC DNA]</scope>
    <source>
        <strain evidence="2 3">AM401</strain>
    </source>
</reference>
<protein>
    <submittedName>
        <fullName evidence="2">Uncharacterized protein</fullName>
    </submittedName>
</protein>
<feature type="compositionally biased region" description="Low complexity" evidence="1">
    <location>
        <begin position="230"/>
        <end position="240"/>
    </location>
</feature>
<proteinExistence type="predicted"/>
<dbReference type="OrthoDB" id="8882959at2"/>
<feature type="compositionally biased region" description="Basic and acidic residues" evidence="1">
    <location>
        <begin position="220"/>
        <end position="229"/>
    </location>
</feature>
<sequence length="240" mass="25879">MMAFSQRFEVDRMKSVLRGVLCGLMWWVAPAAWAQSEDVRVTATPNTGPSADESLTGCVGEEEKALPLEAGEASRTSTVRRRPNRPVVALDAARATGPIETLEPGSVAPTVDVGSMTTGVQVDQEFLRRIAVTGSEVRIRMGDELERISDVPEFSEVMSLRNAPLISLRGSWETREAQGAPVTQGAEADEGARRVSMGLQGPPRGFQSLAELAPGTPEQLLRESLEEQSSRTSVSSVSKR</sequence>
<dbReference type="AlphaFoldDB" id="A0A540WM07"/>
<gene>
    <name evidence="2" type="ORF">FJV41_41370</name>
</gene>
<evidence type="ECO:0000313" key="3">
    <source>
        <dbReference type="Proteomes" id="UP000315369"/>
    </source>
</evidence>
<name>A0A540WM07_9BACT</name>
<evidence type="ECO:0000313" key="2">
    <source>
        <dbReference type="EMBL" id="TQF10063.1"/>
    </source>
</evidence>
<feature type="region of interest" description="Disordered" evidence="1">
    <location>
        <begin position="196"/>
        <end position="240"/>
    </location>
</feature>
<evidence type="ECO:0000256" key="1">
    <source>
        <dbReference type="SAM" id="MobiDB-lite"/>
    </source>
</evidence>